<keyword evidence="2" id="KW-1185">Reference proteome</keyword>
<accession>A0A9N9J7L4</accession>
<dbReference type="Proteomes" id="UP000789405">
    <property type="component" value="Unassembled WGS sequence"/>
</dbReference>
<dbReference type="AlphaFoldDB" id="A0A9N9J7L4"/>
<dbReference type="OrthoDB" id="2435544at2759"/>
<evidence type="ECO:0000313" key="1">
    <source>
        <dbReference type="EMBL" id="CAG8769495.1"/>
    </source>
</evidence>
<evidence type="ECO:0000313" key="2">
    <source>
        <dbReference type="Proteomes" id="UP000789405"/>
    </source>
</evidence>
<organism evidence="1 2">
    <name type="scientific">Dentiscutata erythropus</name>
    <dbReference type="NCBI Taxonomy" id="1348616"/>
    <lineage>
        <taxon>Eukaryota</taxon>
        <taxon>Fungi</taxon>
        <taxon>Fungi incertae sedis</taxon>
        <taxon>Mucoromycota</taxon>
        <taxon>Glomeromycotina</taxon>
        <taxon>Glomeromycetes</taxon>
        <taxon>Diversisporales</taxon>
        <taxon>Gigasporaceae</taxon>
        <taxon>Dentiscutata</taxon>
    </lineage>
</organism>
<dbReference type="EMBL" id="CAJVPY010018965">
    <property type="protein sequence ID" value="CAG8769495.1"/>
    <property type="molecule type" value="Genomic_DNA"/>
</dbReference>
<proteinExistence type="predicted"/>
<comment type="caution">
    <text evidence="1">The sequence shown here is derived from an EMBL/GenBank/DDBJ whole genome shotgun (WGS) entry which is preliminary data.</text>
</comment>
<feature type="non-terminal residue" evidence="1">
    <location>
        <position position="170"/>
    </location>
</feature>
<sequence>THLEIYLLAKEFNQLKTFYQTNNDYELELKETFETKESFENMEIRKIQDDKEMQQFDNQILTPFQIKKFQRIFAQHTINESNKEQKINEELTILLDQQEKEAFFLKLRMLHVMARSKDTLHGKVKQYLTVKYTLNNNGICEKAFQTIYSLSDKNWRSIRNHYQVNEIELE</sequence>
<reference evidence="1" key="1">
    <citation type="submission" date="2021-06" db="EMBL/GenBank/DDBJ databases">
        <authorList>
            <person name="Kallberg Y."/>
            <person name="Tangrot J."/>
            <person name="Rosling A."/>
        </authorList>
    </citation>
    <scope>NUCLEOTIDE SEQUENCE</scope>
    <source>
        <strain evidence="1">MA453B</strain>
    </source>
</reference>
<protein>
    <submittedName>
        <fullName evidence="1">21622_t:CDS:1</fullName>
    </submittedName>
</protein>
<gene>
    <name evidence="1" type="ORF">DERYTH_LOCUS18547</name>
</gene>
<name>A0A9N9J7L4_9GLOM</name>